<proteinExistence type="predicted"/>
<dbReference type="AlphaFoldDB" id="A0A3P1BS66"/>
<dbReference type="RefSeq" id="WP_124874169.1">
    <property type="nucleotide sequence ID" value="NZ_RQJO01000008.1"/>
</dbReference>
<name>A0A3P1BS66_9BACT</name>
<dbReference type="PANTHER" id="PTHR21015">
    <property type="entry name" value="UDP-N-ACETYLGLUCOSAMINE--N-ACETYLMURAMYL-(PENTAPEPTIDE) PYROPHOSPHORYL-UNDECAPRENOL N-ACETYLGLUCOSAMINE TRANSFERASE 1"/>
    <property type="match status" value="1"/>
</dbReference>
<keyword evidence="2" id="KW-1185">Reference proteome</keyword>
<comment type="caution">
    <text evidence="1">The sequence shown here is derived from an EMBL/GenBank/DDBJ whole genome shotgun (WGS) entry which is preliminary data.</text>
</comment>
<sequence>MKSKRILFASVPLEGHFNPLTGLAVHLKNEGYDVRWYTGPIFAEKLEKMKIPHFPFRKATEVTQENLEDVFPERRRHKSQIGKVKFDMIHYFILKTPDYFADLEDIHREFPFDLLVCDMLFIASTLVQHKLSVPVVCIGIAPLGSTSVDLPPPGLGMTPSTGFFGKNKQALLRFLVQHVIFREITAVYNRMLGNYGVRPNPNVFIDTQIRRADLYLQSGTPGFDYERSDWPTNLRFVGPLLPHQFQQNRPFLHETKLQHYKKVILVTQGTVERDVEKIIVPTLEALKDFPYLIIVTTGGSPQTNRLRARYLQKNVIIEPFLDFNRIMPYADVFVTNGGYGGVLLSITHQVAMVTAGLHEVKNEITARVGYFKLGIDLKTETPTPDQIRESVTAVLSDPQYKRNITRLSDEFRRYDTFGLCSRYIGEVLEKK</sequence>
<dbReference type="CDD" id="cd03784">
    <property type="entry name" value="GT1_Gtf-like"/>
    <property type="match status" value="1"/>
</dbReference>
<protein>
    <submittedName>
        <fullName evidence="1">Glycosyltransferase</fullName>
    </submittedName>
</protein>
<dbReference type="EMBL" id="RQJO01000008">
    <property type="protein sequence ID" value="RRB03940.1"/>
    <property type="molecule type" value="Genomic_DNA"/>
</dbReference>
<dbReference type="GO" id="GO:0008194">
    <property type="term" value="F:UDP-glycosyltransferase activity"/>
    <property type="evidence" value="ECO:0007669"/>
    <property type="project" value="InterPro"/>
</dbReference>
<accession>A0A3P1BS66</accession>
<keyword evidence="1" id="KW-0808">Transferase</keyword>
<reference evidence="1 2" key="1">
    <citation type="submission" date="2018-11" db="EMBL/GenBank/DDBJ databases">
        <authorList>
            <person name="Zhou Z."/>
            <person name="Wang G."/>
        </authorList>
    </citation>
    <scope>NUCLEOTIDE SEQUENCE [LARGE SCALE GENOMIC DNA]</scope>
    <source>
        <strain evidence="1 2">KCTC52004</strain>
    </source>
</reference>
<dbReference type="Proteomes" id="UP000271925">
    <property type="component" value="Unassembled WGS sequence"/>
</dbReference>
<gene>
    <name evidence="1" type="ORF">EHT25_10425</name>
</gene>
<dbReference type="SUPFAM" id="SSF53756">
    <property type="entry name" value="UDP-Glycosyltransferase/glycogen phosphorylase"/>
    <property type="match status" value="1"/>
</dbReference>
<dbReference type="InterPro" id="IPR002213">
    <property type="entry name" value="UDP_glucos_trans"/>
</dbReference>
<evidence type="ECO:0000313" key="2">
    <source>
        <dbReference type="Proteomes" id="UP000271925"/>
    </source>
</evidence>
<dbReference type="OrthoDB" id="6620093at2"/>
<dbReference type="PANTHER" id="PTHR21015:SF22">
    <property type="entry name" value="GLYCOSYLTRANSFERASE"/>
    <property type="match status" value="1"/>
</dbReference>
<dbReference type="Pfam" id="PF00201">
    <property type="entry name" value="UDPGT"/>
    <property type="match status" value="1"/>
</dbReference>
<organism evidence="1 2">
    <name type="scientific">Larkinella rosea</name>
    <dbReference type="NCBI Taxonomy" id="2025312"/>
    <lineage>
        <taxon>Bacteria</taxon>
        <taxon>Pseudomonadati</taxon>
        <taxon>Bacteroidota</taxon>
        <taxon>Cytophagia</taxon>
        <taxon>Cytophagales</taxon>
        <taxon>Spirosomataceae</taxon>
        <taxon>Larkinella</taxon>
    </lineage>
</organism>
<dbReference type="Gene3D" id="3.40.50.2000">
    <property type="entry name" value="Glycogen Phosphorylase B"/>
    <property type="match status" value="2"/>
</dbReference>
<evidence type="ECO:0000313" key="1">
    <source>
        <dbReference type="EMBL" id="RRB03940.1"/>
    </source>
</evidence>